<dbReference type="InterPro" id="IPR009057">
    <property type="entry name" value="Homeodomain-like_sf"/>
</dbReference>
<dbReference type="CDD" id="cd11660">
    <property type="entry name" value="SANT_TRF"/>
    <property type="match status" value="1"/>
</dbReference>
<evidence type="ECO:0000256" key="3">
    <source>
        <dbReference type="ARBA" id="ARBA00023306"/>
    </source>
</evidence>
<evidence type="ECO:0000313" key="6">
    <source>
        <dbReference type="EMBL" id="ATZ56750.1"/>
    </source>
</evidence>
<evidence type="ECO:0000256" key="2">
    <source>
        <dbReference type="ARBA" id="ARBA00023242"/>
    </source>
</evidence>
<feature type="region of interest" description="Disordered" evidence="4">
    <location>
        <begin position="114"/>
        <end position="143"/>
    </location>
</feature>
<evidence type="ECO:0000313" key="7">
    <source>
        <dbReference type="Proteomes" id="UP000001798"/>
    </source>
</evidence>
<gene>
    <name evidence="6" type="primary">Bctbf1</name>
    <name evidence="6" type="ORF">BCIN_13g05820</name>
</gene>
<dbReference type="GeneID" id="5435282"/>
<dbReference type="SUPFAM" id="SSF46689">
    <property type="entry name" value="Homeodomain-like"/>
    <property type="match status" value="1"/>
</dbReference>
<dbReference type="KEGG" id="bfu:BCIN_13g05820"/>
<dbReference type="PANTHER" id="PTHR47807">
    <property type="entry name" value="PROTEIN TBF1"/>
    <property type="match status" value="1"/>
</dbReference>
<organism evidence="6 7">
    <name type="scientific">Botryotinia fuckeliana (strain B05.10)</name>
    <name type="common">Noble rot fungus</name>
    <name type="synonym">Botrytis cinerea</name>
    <dbReference type="NCBI Taxonomy" id="332648"/>
    <lineage>
        <taxon>Eukaryota</taxon>
        <taxon>Fungi</taxon>
        <taxon>Dikarya</taxon>
        <taxon>Ascomycota</taxon>
        <taxon>Pezizomycotina</taxon>
        <taxon>Leotiomycetes</taxon>
        <taxon>Helotiales</taxon>
        <taxon>Sclerotiniaceae</taxon>
        <taxon>Botrytis</taxon>
    </lineage>
</organism>
<reference evidence="6 7" key="1">
    <citation type="journal article" date="2011" name="PLoS Genet.">
        <title>Genomic analysis of the necrotrophic fungal pathogens Sclerotinia sclerotiorum and Botrytis cinerea.</title>
        <authorList>
            <person name="Amselem J."/>
            <person name="Cuomo C.A."/>
            <person name="van Kan J.A."/>
            <person name="Viaud M."/>
            <person name="Benito E.P."/>
            <person name="Couloux A."/>
            <person name="Coutinho P.M."/>
            <person name="de Vries R.P."/>
            <person name="Dyer P.S."/>
            <person name="Fillinger S."/>
            <person name="Fournier E."/>
            <person name="Gout L."/>
            <person name="Hahn M."/>
            <person name="Kohn L."/>
            <person name="Lapalu N."/>
            <person name="Plummer K.M."/>
            <person name="Pradier J.M."/>
            <person name="Quevillon E."/>
            <person name="Sharon A."/>
            <person name="Simon A."/>
            <person name="ten Have A."/>
            <person name="Tudzynski B."/>
            <person name="Tudzynski P."/>
            <person name="Wincker P."/>
            <person name="Andrew M."/>
            <person name="Anthouard V."/>
            <person name="Beever R.E."/>
            <person name="Beffa R."/>
            <person name="Benoit I."/>
            <person name="Bouzid O."/>
            <person name="Brault B."/>
            <person name="Chen Z."/>
            <person name="Choquer M."/>
            <person name="Collemare J."/>
            <person name="Cotton P."/>
            <person name="Danchin E.G."/>
            <person name="Da Silva C."/>
            <person name="Gautier A."/>
            <person name="Giraud C."/>
            <person name="Giraud T."/>
            <person name="Gonzalez C."/>
            <person name="Grossetete S."/>
            <person name="Guldener U."/>
            <person name="Henrissat B."/>
            <person name="Howlett B.J."/>
            <person name="Kodira C."/>
            <person name="Kretschmer M."/>
            <person name="Lappartient A."/>
            <person name="Leroch M."/>
            <person name="Levis C."/>
            <person name="Mauceli E."/>
            <person name="Neuveglise C."/>
            <person name="Oeser B."/>
            <person name="Pearson M."/>
            <person name="Poulain J."/>
            <person name="Poussereau N."/>
            <person name="Quesneville H."/>
            <person name="Rascle C."/>
            <person name="Schumacher J."/>
            <person name="Segurens B."/>
            <person name="Sexton A."/>
            <person name="Silva E."/>
            <person name="Sirven C."/>
            <person name="Soanes D.M."/>
            <person name="Talbot N.J."/>
            <person name="Templeton M."/>
            <person name="Yandava C."/>
            <person name="Yarden O."/>
            <person name="Zeng Q."/>
            <person name="Rollins J.A."/>
            <person name="Lebrun M.H."/>
            <person name="Dickman M."/>
        </authorList>
    </citation>
    <scope>NUCLEOTIDE SEQUENCE [LARGE SCALE GENOMIC DNA]</scope>
    <source>
        <strain evidence="6 7">B05.10</strain>
    </source>
</reference>
<dbReference type="GO" id="GO:0010833">
    <property type="term" value="P:telomere maintenance via telomere lengthening"/>
    <property type="evidence" value="ECO:0007669"/>
    <property type="project" value="TreeGrafter"/>
</dbReference>
<dbReference type="Gene3D" id="1.10.10.60">
    <property type="entry name" value="Homeodomain-like"/>
    <property type="match status" value="1"/>
</dbReference>
<dbReference type="FunFam" id="1.10.10.60:FF:000137">
    <property type="entry name" value="MYB DNA binding protein"/>
    <property type="match status" value="1"/>
</dbReference>
<feature type="compositionally biased region" description="Polar residues" evidence="4">
    <location>
        <begin position="126"/>
        <end position="143"/>
    </location>
</feature>
<dbReference type="EMBL" id="CP009817">
    <property type="protein sequence ID" value="ATZ56750.1"/>
    <property type="molecule type" value="Genomic_DNA"/>
</dbReference>
<keyword evidence="3" id="KW-0131">Cell cycle</keyword>
<dbReference type="Pfam" id="PF08558">
    <property type="entry name" value="TRF"/>
    <property type="match status" value="1"/>
</dbReference>
<evidence type="ECO:0000259" key="5">
    <source>
        <dbReference type="Pfam" id="PF08558"/>
    </source>
</evidence>
<dbReference type="VEuPathDB" id="FungiDB:Bcin13g05820"/>
<dbReference type="RefSeq" id="XP_024552711.1">
    <property type="nucleotide sequence ID" value="XM_024696897.1"/>
</dbReference>
<reference evidence="6 7" key="2">
    <citation type="journal article" date="2012" name="Eukaryot. Cell">
        <title>Genome update of Botrytis cinerea strains B05.10 and T4.</title>
        <authorList>
            <person name="Staats M."/>
            <person name="van Kan J.A."/>
        </authorList>
    </citation>
    <scope>NUCLEOTIDE SEQUENCE [LARGE SCALE GENOMIC DNA]</scope>
    <source>
        <strain evidence="6 7">B05.10</strain>
    </source>
</reference>
<evidence type="ECO:0000256" key="1">
    <source>
        <dbReference type="ARBA" id="ARBA00023125"/>
    </source>
</evidence>
<keyword evidence="1" id="KW-0238">DNA-binding</keyword>
<keyword evidence="2" id="KW-0539">Nucleus</keyword>
<dbReference type="AlphaFoldDB" id="A0A384K1P0"/>
<dbReference type="InterPro" id="IPR052833">
    <property type="entry name" value="Telomeric_DNA-bd_trans-reg"/>
</dbReference>
<feature type="region of interest" description="Disordered" evidence="4">
    <location>
        <begin position="440"/>
        <end position="524"/>
    </location>
</feature>
<feature type="compositionally biased region" description="Polar residues" evidence="4">
    <location>
        <begin position="1"/>
        <end position="16"/>
    </location>
</feature>
<feature type="domain" description="Telomere repeat-binding factor dimerisation" evidence="5">
    <location>
        <begin position="166"/>
        <end position="392"/>
    </location>
</feature>
<feature type="compositionally biased region" description="Basic and acidic residues" evidence="4">
    <location>
        <begin position="48"/>
        <end position="57"/>
    </location>
</feature>
<feature type="compositionally biased region" description="Polar residues" evidence="4">
    <location>
        <begin position="24"/>
        <end position="34"/>
    </location>
</feature>
<feature type="compositionally biased region" description="Polar residues" evidence="4">
    <location>
        <begin position="637"/>
        <end position="652"/>
    </location>
</feature>
<protein>
    <submittedName>
        <fullName evidence="6">Bctbf1</fullName>
    </submittedName>
</protein>
<accession>A0A384K1P0</accession>
<feature type="compositionally biased region" description="Basic and acidic residues" evidence="4">
    <location>
        <begin position="114"/>
        <end position="125"/>
    </location>
</feature>
<name>A0A384K1P0_BOTFB</name>
<dbReference type="GO" id="GO:0042803">
    <property type="term" value="F:protein homodimerization activity"/>
    <property type="evidence" value="ECO:0007669"/>
    <property type="project" value="InterPro"/>
</dbReference>
<feature type="region of interest" description="Disordered" evidence="4">
    <location>
        <begin position="637"/>
        <end position="694"/>
    </location>
</feature>
<feature type="region of interest" description="Disordered" evidence="4">
    <location>
        <begin position="1"/>
        <end position="71"/>
    </location>
</feature>
<reference evidence="6 7" key="3">
    <citation type="journal article" date="2017" name="Mol. Plant Pathol.">
        <title>A gapless genome sequence of the fungus Botrytis cinerea.</title>
        <authorList>
            <person name="Van Kan J.A."/>
            <person name="Stassen J.H."/>
            <person name="Mosbach A."/>
            <person name="Van Der Lee T.A."/>
            <person name="Faino L."/>
            <person name="Farmer A.D."/>
            <person name="Papasotiriou D.G."/>
            <person name="Zhou S."/>
            <person name="Seidl M.F."/>
            <person name="Cottam E."/>
            <person name="Edel D."/>
            <person name="Hahn M."/>
            <person name="Schwartz D.C."/>
            <person name="Dietrich R.A."/>
            <person name="Widdison S."/>
            <person name="Scalliet G."/>
        </authorList>
    </citation>
    <scope>NUCLEOTIDE SEQUENCE [LARGE SCALE GENOMIC DNA]</scope>
    <source>
        <strain evidence="6 7">B05.10</strain>
    </source>
</reference>
<dbReference type="PANTHER" id="PTHR47807:SF1">
    <property type="entry name" value="PROTEIN TBF1"/>
    <property type="match status" value="1"/>
</dbReference>
<feature type="compositionally biased region" description="Low complexity" evidence="4">
    <location>
        <begin position="465"/>
        <end position="492"/>
    </location>
</feature>
<dbReference type="GO" id="GO:0003691">
    <property type="term" value="F:double-stranded telomeric DNA binding"/>
    <property type="evidence" value="ECO:0007669"/>
    <property type="project" value="TreeGrafter"/>
</dbReference>
<feature type="compositionally biased region" description="Polar residues" evidence="4">
    <location>
        <begin position="675"/>
        <end position="689"/>
    </location>
</feature>
<feature type="compositionally biased region" description="Polar residues" evidence="4">
    <location>
        <begin position="440"/>
        <end position="462"/>
    </location>
</feature>
<keyword evidence="7" id="KW-1185">Reference proteome</keyword>
<dbReference type="InterPro" id="IPR013867">
    <property type="entry name" value="Telomere_rpt-bd_fac_dimer_dom"/>
</dbReference>
<dbReference type="Proteomes" id="UP000001798">
    <property type="component" value="Chromosome 13"/>
</dbReference>
<evidence type="ECO:0000256" key="4">
    <source>
        <dbReference type="SAM" id="MobiDB-lite"/>
    </source>
</evidence>
<feature type="compositionally biased region" description="Polar residues" evidence="4">
    <location>
        <begin position="58"/>
        <end position="71"/>
    </location>
</feature>
<dbReference type="OrthoDB" id="3366990at2759"/>
<sequence length="709" mass="78802">MADSSINSLTMASTNDDVPIKLEATQNIPSSPQLSALKRRVSSTELESPEKRQRIEFESTQPQLSIPDSANQIVDMPPADDVDDGLGDLDIDAIIASGVAHVSAEYQDAGTMEMNDHTSHQDQSHEANISTLSPPKTPHSQIRQPNSRAAYERLRTDHQLSLQVISLMSLECLAVQMLNILSEGGYDEIVVMVTQRDTARGLSFQTLNDLFDKTKRIYGTSTFLSADELNIIDPAQREIIRLANHATFVSSVFGGQEVGFYELNEHFVNTWTREGEAISKASGQLLMNLKTQIIVAALSMEESDKPVEDLIDEIFSPEFRNLLSHRHPYPLTDDELQLLVDLDIRRVYLINQGNDPAKIKELSDLFNWDSFLRSTHIHMDAYRPLVEPYMSKYGLTIPTSTGYSQGSNGGPSNGNTFAYAGTNVDAEHTTQNVPEDAGIYQQSTTPQNGYRQSQYQTTYQPPNQSPNTYSTQYNTTNTSTTTPHHSQSESTSALYEKARQAAAAKNNPGQKARPGLPSQRRPWSTEEENALMAGLDSVKGPHWSQILALYGDKGSVSTILRDRNQVQLKDKARNLKLFFLKSNIEVPYYLQCVTGELKTRAPTQAARKEAEERARLAGNEESARFHGVLALAAGMQNSNQENGNGSPYQQTPEPLEDHKSGSNSPEILQVEESGLDNSQQVESHQQSLEMQEMNVEDRLRQQLLAATNI</sequence>
<proteinExistence type="predicted"/>